<accession>A0A1V3WNH6</accession>
<proteinExistence type="predicted"/>
<organism evidence="1 2">
    <name type="scientific">Mycobacterium kansasii</name>
    <dbReference type="NCBI Taxonomy" id="1768"/>
    <lineage>
        <taxon>Bacteria</taxon>
        <taxon>Bacillati</taxon>
        <taxon>Actinomycetota</taxon>
        <taxon>Actinomycetes</taxon>
        <taxon>Mycobacteriales</taxon>
        <taxon>Mycobacteriaceae</taxon>
        <taxon>Mycobacterium</taxon>
    </lineage>
</organism>
<evidence type="ECO:0000313" key="1">
    <source>
        <dbReference type="EMBL" id="OOK67986.1"/>
    </source>
</evidence>
<dbReference type="EMBL" id="MVBN01000008">
    <property type="protein sequence ID" value="OOK67986.1"/>
    <property type="molecule type" value="Genomic_DNA"/>
</dbReference>
<reference evidence="1 2" key="1">
    <citation type="submission" date="2017-02" db="EMBL/GenBank/DDBJ databases">
        <title>Complete genome sequences of Mycobacterium kansasii strains isolated from rhesus macaques.</title>
        <authorList>
            <person name="Panda A."/>
            <person name="Nagaraj S."/>
            <person name="Zhao X."/>
            <person name="Tettelin H."/>
            <person name="Detolla L.J."/>
        </authorList>
    </citation>
    <scope>NUCLEOTIDE SEQUENCE [LARGE SCALE GENOMIC DNA]</scope>
    <source>
        <strain evidence="1 2">11-3469</strain>
    </source>
</reference>
<protein>
    <submittedName>
        <fullName evidence="1">Uncharacterized protein</fullName>
    </submittedName>
</protein>
<evidence type="ECO:0000313" key="2">
    <source>
        <dbReference type="Proteomes" id="UP000188532"/>
    </source>
</evidence>
<name>A0A1V3WNH6_MYCKA</name>
<dbReference type="AlphaFoldDB" id="A0A1V3WNH6"/>
<comment type="caution">
    <text evidence="1">The sequence shown here is derived from an EMBL/GenBank/DDBJ whole genome shotgun (WGS) entry which is preliminary data.</text>
</comment>
<gene>
    <name evidence="1" type="ORF">BZL29_6752</name>
</gene>
<sequence length="56" mass="5827">MQSGLAGGTSGRLIVGELELAETEAAGNDLMQREPGLFDEHRLQFGPGSSHSDGSL</sequence>
<dbReference type="Proteomes" id="UP000188532">
    <property type="component" value="Unassembled WGS sequence"/>
</dbReference>